<feature type="transmembrane region" description="Helical" evidence="5">
    <location>
        <begin position="248"/>
        <end position="267"/>
    </location>
</feature>
<feature type="transmembrane region" description="Helical" evidence="5">
    <location>
        <begin position="62"/>
        <end position="84"/>
    </location>
</feature>
<dbReference type="InterPro" id="IPR036259">
    <property type="entry name" value="MFS_trans_sf"/>
</dbReference>
<comment type="subcellular location">
    <subcellularLocation>
        <location evidence="1">Membrane</location>
        <topology evidence="1">Multi-pass membrane protein</topology>
    </subcellularLocation>
</comment>
<evidence type="ECO:0000256" key="3">
    <source>
        <dbReference type="ARBA" id="ARBA00022989"/>
    </source>
</evidence>
<dbReference type="Pfam" id="PF07690">
    <property type="entry name" value="MFS_1"/>
    <property type="match status" value="1"/>
</dbReference>
<dbReference type="AlphaFoldDB" id="A0AAN7QID5"/>
<protein>
    <recommendedName>
        <fullName evidence="6">MADF domain-containing protein</fullName>
    </recommendedName>
</protein>
<feature type="transmembrane region" description="Helical" evidence="5">
    <location>
        <begin position="26"/>
        <end position="55"/>
    </location>
</feature>
<organism evidence="7 8">
    <name type="scientific">Aquatica leii</name>
    <dbReference type="NCBI Taxonomy" id="1421715"/>
    <lineage>
        <taxon>Eukaryota</taxon>
        <taxon>Metazoa</taxon>
        <taxon>Ecdysozoa</taxon>
        <taxon>Arthropoda</taxon>
        <taxon>Hexapoda</taxon>
        <taxon>Insecta</taxon>
        <taxon>Pterygota</taxon>
        <taxon>Neoptera</taxon>
        <taxon>Endopterygota</taxon>
        <taxon>Coleoptera</taxon>
        <taxon>Polyphaga</taxon>
        <taxon>Elateriformia</taxon>
        <taxon>Elateroidea</taxon>
        <taxon>Lampyridae</taxon>
        <taxon>Luciolinae</taxon>
        <taxon>Aquatica</taxon>
    </lineage>
</organism>
<keyword evidence="8" id="KW-1185">Reference proteome</keyword>
<dbReference type="SUPFAM" id="SSF103473">
    <property type="entry name" value="MFS general substrate transporter"/>
    <property type="match status" value="1"/>
</dbReference>
<reference evidence="8" key="1">
    <citation type="submission" date="2023-01" db="EMBL/GenBank/DDBJ databases">
        <title>Key to firefly adult light organ development and bioluminescence: homeobox transcription factors regulate luciferase expression and transportation to peroxisome.</title>
        <authorList>
            <person name="Fu X."/>
        </authorList>
    </citation>
    <scope>NUCLEOTIDE SEQUENCE [LARGE SCALE GENOMIC DNA]</scope>
</reference>
<dbReference type="GO" id="GO:0015232">
    <property type="term" value="F:heme transmembrane transporter activity"/>
    <property type="evidence" value="ECO:0007669"/>
    <property type="project" value="TreeGrafter"/>
</dbReference>
<evidence type="ECO:0000313" key="7">
    <source>
        <dbReference type="EMBL" id="KAK4879393.1"/>
    </source>
</evidence>
<keyword evidence="2 5" id="KW-0812">Transmembrane</keyword>
<dbReference type="GO" id="GO:0016020">
    <property type="term" value="C:membrane"/>
    <property type="evidence" value="ECO:0007669"/>
    <property type="project" value="UniProtKB-SubCell"/>
</dbReference>
<dbReference type="InterPro" id="IPR006578">
    <property type="entry name" value="MADF-dom"/>
</dbReference>
<dbReference type="GO" id="GO:0097037">
    <property type="term" value="P:heme export"/>
    <property type="evidence" value="ECO:0007669"/>
    <property type="project" value="TreeGrafter"/>
</dbReference>
<dbReference type="EMBL" id="JARPUR010000003">
    <property type="protein sequence ID" value="KAK4879393.1"/>
    <property type="molecule type" value="Genomic_DNA"/>
</dbReference>
<dbReference type="InterPro" id="IPR011701">
    <property type="entry name" value="MFS"/>
</dbReference>
<dbReference type="Gene3D" id="1.20.1250.20">
    <property type="entry name" value="MFS general substrate transporter like domains"/>
    <property type="match status" value="1"/>
</dbReference>
<feature type="domain" description="MADF" evidence="6">
    <location>
        <begin position="324"/>
        <end position="371"/>
    </location>
</feature>
<accession>A0AAN7QID5</accession>
<evidence type="ECO:0000259" key="6">
    <source>
        <dbReference type="Pfam" id="PF10545"/>
    </source>
</evidence>
<feature type="transmembrane region" description="Helical" evidence="5">
    <location>
        <begin position="96"/>
        <end position="118"/>
    </location>
</feature>
<keyword evidence="4 5" id="KW-0472">Membrane</keyword>
<dbReference type="PANTHER" id="PTHR10924">
    <property type="entry name" value="MAJOR FACILITATOR SUPERFAMILY PROTEIN-RELATED"/>
    <property type="match status" value="1"/>
</dbReference>
<feature type="transmembrane region" description="Helical" evidence="5">
    <location>
        <begin position="195"/>
        <end position="215"/>
    </location>
</feature>
<dbReference type="InterPro" id="IPR049680">
    <property type="entry name" value="FLVCR1-2_SLC49-like"/>
</dbReference>
<keyword evidence="3 5" id="KW-1133">Transmembrane helix</keyword>
<dbReference type="GO" id="GO:0020037">
    <property type="term" value="F:heme binding"/>
    <property type="evidence" value="ECO:0007669"/>
    <property type="project" value="TreeGrafter"/>
</dbReference>
<dbReference type="PANTHER" id="PTHR10924:SF4">
    <property type="entry name" value="GH15861P"/>
    <property type="match status" value="1"/>
</dbReference>
<proteinExistence type="predicted"/>
<comment type="caution">
    <text evidence="7">The sequence shown here is derived from an EMBL/GenBank/DDBJ whole genome shotgun (WGS) entry which is preliminary data.</text>
</comment>
<evidence type="ECO:0000256" key="2">
    <source>
        <dbReference type="ARBA" id="ARBA00022692"/>
    </source>
</evidence>
<feature type="transmembrane region" description="Helical" evidence="5">
    <location>
        <begin position="154"/>
        <end position="175"/>
    </location>
</feature>
<sequence length="442" mass="48375">MQDLEEYQCICPGSWIKIFSVKNDKFWLVLVGQSIVALSAVFLVSAPAAIAATWFGSTEVSLACSVGLNGVLIGVAIGCLIPSFAVSAEDDFEQNLYIMLLTIATIATVVLILQFFFFADKPRYAPSKAQLKQLLIKHETTQFFKSIFRLIKKLPYLFHLVGFGVTYGISCSIIGLLNQFVSSYYENAAVDAGRIGVVLIVMGIVGSVSCGILLDKFNRYKVTYLVLQCGYIVAMLVFTYTLEKGISIIYITAGLIGLFMGSVQPVASEAAIEFTYPESEGVKKSIENQDSQDGNVEGGVNLEKTSQSTENVNDQDGNESELLVNNNVTECKVKWNSVHSSYVRYLIGKTLSGSGSLKRKKWYVAYYMMFLKDFVGQHRQSVGNAIIEDSETSVGLDQKSSISNNNDTTFIASDGTQVSVPMSRPKVPKMAFVVQAVAAPMI</sequence>
<gene>
    <name evidence="7" type="ORF">RN001_007539</name>
</gene>
<evidence type="ECO:0000256" key="1">
    <source>
        <dbReference type="ARBA" id="ARBA00004141"/>
    </source>
</evidence>
<feature type="transmembrane region" description="Helical" evidence="5">
    <location>
        <begin position="222"/>
        <end position="242"/>
    </location>
</feature>
<name>A0AAN7QID5_9COLE</name>
<evidence type="ECO:0000313" key="8">
    <source>
        <dbReference type="Proteomes" id="UP001353858"/>
    </source>
</evidence>
<dbReference type="Proteomes" id="UP001353858">
    <property type="component" value="Unassembled WGS sequence"/>
</dbReference>
<evidence type="ECO:0000256" key="4">
    <source>
        <dbReference type="ARBA" id="ARBA00023136"/>
    </source>
</evidence>
<evidence type="ECO:0000256" key="5">
    <source>
        <dbReference type="SAM" id="Phobius"/>
    </source>
</evidence>
<dbReference type="Pfam" id="PF10545">
    <property type="entry name" value="MADF_DNA_bdg"/>
    <property type="match status" value="1"/>
</dbReference>